<reference evidence="1 2" key="1">
    <citation type="journal article" date="2014" name="BMC Genomics">
        <title>Genome sequencing of four Aureobasidium pullulans varieties: biotechnological potential, stress tolerance, and description of new species.</title>
        <authorList>
            <person name="Gostin Ar C."/>
            <person name="Ohm R.A."/>
            <person name="Kogej T."/>
            <person name="Sonjak S."/>
            <person name="Turk M."/>
            <person name="Zajc J."/>
            <person name="Zalar P."/>
            <person name="Grube M."/>
            <person name="Sun H."/>
            <person name="Han J."/>
            <person name="Sharma A."/>
            <person name="Chiniquy J."/>
            <person name="Ngan C.Y."/>
            <person name="Lipzen A."/>
            <person name="Barry K."/>
            <person name="Grigoriev I.V."/>
            <person name="Gunde-Cimerman N."/>
        </authorList>
    </citation>
    <scope>NUCLEOTIDE SEQUENCE [LARGE SCALE GENOMIC DNA]</scope>
    <source>
        <strain evidence="1 2">EXF-150</strain>
    </source>
</reference>
<sequence>MDMHRVGLHTMTLKAATLDYRVARYLWYFQPACTSLAVSQGFEERASQFLGPLGCSGKTQKIMCKTQNSYVCVSTQDPSQTNSSSGLGLDRRAKSCNDRPWKPIVNCDVFCLEHARSRSVHFLDCSRSLWQAHKARVDGFSTRSLEGGAYWSLLDAIPLIQTQSRDRDCVSASKLWRPVD</sequence>
<dbReference type="GeneID" id="40741637"/>
<name>A0A074XU70_AURPU</name>
<organism evidence="1 2">
    <name type="scientific">Aureobasidium pullulans EXF-150</name>
    <dbReference type="NCBI Taxonomy" id="1043002"/>
    <lineage>
        <taxon>Eukaryota</taxon>
        <taxon>Fungi</taxon>
        <taxon>Dikarya</taxon>
        <taxon>Ascomycota</taxon>
        <taxon>Pezizomycotina</taxon>
        <taxon>Dothideomycetes</taxon>
        <taxon>Dothideomycetidae</taxon>
        <taxon>Dothideales</taxon>
        <taxon>Saccotheciaceae</taxon>
        <taxon>Aureobasidium</taxon>
    </lineage>
</organism>
<dbReference type="RefSeq" id="XP_029765257.1">
    <property type="nucleotide sequence ID" value="XM_029899331.1"/>
</dbReference>
<protein>
    <submittedName>
        <fullName evidence="1">Uncharacterized protein</fullName>
    </submittedName>
</protein>
<dbReference type="HOGENOM" id="CLU_1495888_0_0_1"/>
<dbReference type="AlphaFoldDB" id="A0A074XU70"/>
<gene>
    <name evidence="1" type="ORF">M438DRAFT_200</name>
</gene>
<keyword evidence="2" id="KW-1185">Reference proteome</keyword>
<dbReference type="EMBL" id="KL584974">
    <property type="protein sequence ID" value="KEQ89070.1"/>
    <property type="molecule type" value="Genomic_DNA"/>
</dbReference>
<proteinExistence type="predicted"/>
<dbReference type="Proteomes" id="UP000030706">
    <property type="component" value="Unassembled WGS sequence"/>
</dbReference>
<evidence type="ECO:0000313" key="1">
    <source>
        <dbReference type="EMBL" id="KEQ89070.1"/>
    </source>
</evidence>
<evidence type="ECO:0000313" key="2">
    <source>
        <dbReference type="Proteomes" id="UP000030706"/>
    </source>
</evidence>
<accession>A0A074XU70</accession>